<proteinExistence type="predicted"/>
<comment type="caution">
    <text evidence="2">The sequence shown here is derived from an EMBL/GenBank/DDBJ whole genome shotgun (WGS) entry which is preliminary data.</text>
</comment>
<reference evidence="2 3" key="1">
    <citation type="submission" date="2019-03" db="EMBL/GenBank/DDBJ databases">
        <title>First draft genome of Liparis tanakae, snailfish: a comprehensive survey of snailfish specific genes.</title>
        <authorList>
            <person name="Kim W."/>
            <person name="Song I."/>
            <person name="Jeong J.-H."/>
            <person name="Kim D."/>
            <person name="Kim S."/>
            <person name="Ryu S."/>
            <person name="Song J.Y."/>
            <person name="Lee S.K."/>
        </authorList>
    </citation>
    <scope>NUCLEOTIDE SEQUENCE [LARGE SCALE GENOMIC DNA]</scope>
    <source>
        <tissue evidence="2">Muscle</tissue>
    </source>
</reference>
<evidence type="ECO:0000256" key="1">
    <source>
        <dbReference type="SAM" id="MobiDB-lite"/>
    </source>
</evidence>
<sequence length="95" mass="10610">MECRTVAVNLPTHYPHGVGAGSLLTAARAAGPRSEESQTSRKRRKKDEAGKAKNWRRKQQRWAQDLKRMVERMGGDGGKNGKEVRGEGERRQPGL</sequence>
<evidence type="ECO:0000313" key="2">
    <source>
        <dbReference type="EMBL" id="TNN65778.1"/>
    </source>
</evidence>
<dbReference type="AlphaFoldDB" id="A0A4Z2HIZ4"/>
<keyword evidence="3" id="KW-1185">Reference proteome</keyword>
<feature type="region of interest" description="Disordered" evidence="1">
    <location>
        <begin position="11"/>
        <end position="95"/>
    </location>
</feature>
<accession>A0A4Z2HIZ4</accession>
<feature type="compositionally biased region" description="Basic and acidic residues" evidence="1">
    <location>
        <begin position="64"/>
        <end position="95"/>
    </location>
</feature>
<dbReference type="Proteomes" id="UP000314294">
    <property type="component" value="Unassembled WGS sequence"/>
</dbReference>
<gene>
    <name evidence="2" type="ORF">EYF80_023930</name>
</gene>
<dbReference type="EMBL" id="SRLO01000229">
    <property type="protein sequence ID" value="TNN65778.1"/>
    <property type="molecule type" value="Genomic_DNA"/>
</dbReference>
<organism evidence="2 3">
    <name type="scientific">Liparis tanakae</name>
    <name type="common">Tanaka's snailfish</name>
    <dbReference type="NCBI Taxonomy" id="230148"/>
    <lineage>
        <taxon>Eukaryota</taxon>
        <taxon>Metazoa</taxon>
        <taxon>Chordata</taxon>
        <taxon>Craniata</taxon>
        <taxon>Vertebrata</taxon>
        <taxon>Euteleostomi</taxon>
        <taxon>Actinopterygii</taxon>
        <taxon>Neopterygii</taxon>
        <taxon>Teleostei</taxon>
        <taxon>Neoteleostei</taxon>
        <taxon>Acanthomorphata</taxon>
        <taxon>Eupercaria</taxon>
        <taxon>Perciformes</taxon>
        <taxon>Cottioidei</taxon>
        <taxon>Cottales</taxon>
        <taxon>Liparidae</taxon>
        <taxon>Liparis</taxon>
    </lineage>
</organism>
<protein>
    <submittedName>
        <fullName evidence="2">Uncharacterized protein</fullName>
    </submittedName>
</protein>
<name>A0A4Z2HIZ4_9TELE</name>
<evidence type="ECO:0000313" key="3">
    <source>
        <dbReference type="Proteomes" id="UP000314294"/>
    </source>
</evidence>